<comment type="similarity">
    <text evidence="2">Belongs to the protein-tyrosine phosphatase family. Non-receptor class myotubularin subfamily.</text>
</comment>
<evidence type="ECO:0000256" key="4">
    <source>
        <dbReference type="SAM" id="Coils"/>
    </source>
</evidence>
<organism evidence="6 8">
    <name type="scientific">Dendroctonus ponderosae</name>
    <name type="common">Mountain pine beetle</name>
    <dbReference type="NCBI Taxonomy" id="77166"/>
    <lineage>
        <taxon>Eukaryota</taxon>
        <taxon>Metazoa</taxon>
        <taxon>Ecdysozoa</taxon>
        <taxon>Arthropoda</taxon>
        <taxon>Hexapoda</taxon>
        <taxon>Insecta</taxon>
        <taxon>Pterygota</taxon>
        <taxon>Neoptera</taxon>
        <taxon>Endopterygota</taxon>
        <taxon>Coleoptera</taxon>
        <taxon>Polyphaga</taxon>
        <taxon>Cucujiformia</taxon>
        <taxon>Curculionidae</taxon>
        <taxon>Scolytinae</taxon>
        <taxon>Dendroctonus</taxon>
    </lineage>
</organism>
<dbReference type="SUPFAM" id="SSF52799">
    <property type="entry name" value="(Phosphotyrosine protein) phosphatases II"/>
    <property type="match status" value="1"/>
</dbReference>
<proteinExistence type="inferred from homology"/>
<dbReference type="InterPro" id="IPR010569">
    <property type="entry name" value="Myotubularin-like_Pase_dom"/>
</dbReference>
<dbReference type="STRING" id="77166.U4U8W6"/>
<evidence type="ECO:0000256" key="1">
    <source>
        <dbReference type="ARBA" id="ARBA00001967"/>
    </source>
</evidence>
<protein>
    <recommendedName>
        <fullName evidence="5">Myotubularin phosphatase domain-containing protein</fullName>
    </recommendedName>
</protein>
<accession>U4U8W6</accession>
<dbReference type="PROSITE" id="PS51339">
    <property type="entry name" value="PPASE_MYOTUBULARIN"/>
    <property type="match status" value="1"/>
</dbReference>
<dbReference type="PANTHER" id="PTHR10807">
    <property type="entry name" value="MYOTUBULARIN-RELATED"/>
    <property type="match status" value="1"/>
</dbReference>
<dbReference type="OrthoDB" id="271628at2759"/>
<dbReference type="Pfam" id="PF06602">
    <property type="entry name" value="Myotub-related"/>
    <property type="match status" value="1"/>
</dbReference>
<dbReference type="EMBL" id="KI209775">
    <property type="protein sequence ID" value="ERL96090.1"/>
    <property type="molecule type" value="Genomic_DNA"/>
</dbReference>
<dbReference type="InterPro" id="IPR029021">
    <property type="entry name" value="Prot-tyrosine_phosphatase-like"/>
</dbReference>
<keyword evidence="4" id="KW-0175">Coiled coil</keyword>
<dbReference type="SUPFAM" id="SSF111321">
    <property type="entry name" value="AF1104-like"/>
    <property type="match status" value="1"/>
</dbReference>
<dbReference type="Pfam" id="PF01937">
    <property type="entry name" value="ARMT1-like_dom"/>
    <property type="match status" value="1"/>
</dbReference>
<name>U4U8W6_DENPD</name>
<keyword evidence="3" id="KW-0533">Nickel</keyword>
<comment type="cofactor">
    <cofactor evidence="1">
        <name>Ni(2+)</name>
        <dbReference type="ChEBI" id="CHEBI:49786"/>
    </cofactor>
</comment>
<dbReference type="InterPro" id="IPR030564">
    <property type="entry name" value="Myotubularin"/>
</dbReference>
<reference evidence="6 8" key="1">
    <citation type="journal article" date="2013" name="Genome Biol.">
        <title>Draft genome of the mountain pine beetle, Dendroctonus ponderosae Hopkins, a major forest pest.</title>
        <authorList>
            <person name="Keeling C.I."/>
            <person name="Yuen M.M."/>
            <person name="Liao N.Y."/>
            <person name="Docking T.R."/>
            <person name="Chan S.K."/>
            <person name="Taylor G.A."/>
            <person name="Palmquist D.L."/>
            <person name="Jackman S.D."/>
            <person name="Nguyen A."/>
            <person name="Li M."/>
            <person name="Henderson H."/>
            <person name="Janes J.K."/>
            <person name="Zhao Y."/>
            <person name="Pandoh P."/>
            <person name="Moore R."/>
            <person name="Sperling F.A."/>
            <person name="Huber D.P."/>
            <person name="Birol I."/>
            <person name="Jones S.J."/>
            <person name="Bohlmann J."/>
        </authorList>
    </citation>
    <scope>NUCLEOTIDE SEQUENCE</scope>
</reference>
<evidence type="ECO:0000313" key="7">
    <source>
        <dbReference type="EMBL" id="ERL96090.1"/>
    </source>
</evidence>
<dbReference type="PANTHER" id="PTHR10807:SF73">
    <property type="entry name" value="LD06050P"/>
    <property type="match status" value="1"/>
</dbReference>
<gene>
    <name evidence="7" type="ORF">D910_01000</name>
    <name evidence="6" type="ORF">D910_07683</name>
</gene>
<dbReference type="GO" id="GO:0010507">
    <property type="term" value="P:negative regulation of autophagy"/>
    <property type="evidence" value="ECO:0007669"/>
    <property type="project" value="TreeGrafter"/>
</dbReference>
<dbReference type="InterPro" id="IPR036075">
    <property type="entry name" value="ARMT-1-like_metal-bd_sf"/>
</dbReference>
<dbReference type="InterPro" id="IPR048994">
    <property type="entry name" value="PH-GRAM_MTMR6-9"/>
</dbReference>
<sequence length="860" mass="98214">MTNRVCPLLKNPEQYTPDLQDLARNELARNYWLPTLERTVGNFVEKAQSLNPDNPKATEHAKQCLQKFHNLIEKIKLEPRTLVPLSVRTLLEFNEENLRVHFKDAWQTQKDTESEQALSQFSHRISEIDSISDFHEKWVELAKGLLAGNVFDWGSAAVANILDSSSIFGLSHAMETIEARPWFIDDVDVFIQRLYSHNFNSAVIFVDNAGMDFILGILPFVRELLTRGTRVILSANSYPSLNDVTYKELNRYCRSAAKQCNILKNAINNGQLLTLENGQKGPCLDLKNLPSELCDLMAESDLIILEGMGRSIHTNLNTEFTVDSLRMAVLKNEWLAKSLGAHQFSLLIQAIDSIEKKQPPGSSQNGGTIVLKCKDFRQLQLDIPTSYDFHNVYTSIERLSNLDRAELSYPFFYRPMYPLLEDGHTLFRPETEFAKLLATDQWRISHVNRNYSVCKSYSSVWIVHKSVDDNTLMAAASYREGGRIPLLSYRHDNGTVLLRSSQPLVGNSGKRSRPDEKILDAVAVKDKKGFIFDTRSTGLAGHCKGKGGGTEPDMHYAQWQKIHKNLDKLVKCDGSVQDHFSKLIEACHDTSISTDKWLQRLENCHWLTHIQSVLSAACLVAQCLDKDESNVLVHGSSGLDATLLVTSVTQVVLNPDCRTVRGLQALIEREWLQAGHPFQLRNARFCYSNAKAKNQQPTFLLFLDCIHQLHYQFPYSFEFTTQMLILIFENSYFSNFGTFIGNNEQERQEMRLAETTTSFWSYLNRPDVITNFLNPMYEPNKAAIWPSIAPVSLVLWRELYLRWVIDPKHQRTAAQKADDLIQNDKNLRTKAIRMRKQLMDLQKELQTLTADSECEILHES</sequence>
<dbReference type="InterPro" id="IPR002791">
    <property type="entry name" value="ARMT1-like_metal-bd"/>
</dbReference>
<dbReference type="GO" id="GO:0046856">
    <property type="term" value="P:phosphatidylinositol dephosphorylation"/>
    <property type="evidence" value="ECO:0007669"/>
    <property type="project" value="TreeGrafter"/>
</dbReference>
<feature type="coiled-coil region" evidence="4">
    <location>
        <begin position="824"/>
        <end position="851"/>
    </location>
</feature>
<evidence type="ECO:0000313" key="8">
    <source>
        <dbReference type="Proteomes" id="UP000030742"/>
    </source>
</evidence>
<dbReference type="Gene3D" id="3.40.50.10880">
    <property type="entry name" value="Uncharacterised protein PF01937, DUF89, domain 3"/>
    <property type="match status" value="1"/>
</dbReference>
<dbReference type="EMBL" id="KB632228">
    <property type="protein sequence ID" value="ERL90334.1"/>
    <property type="molecule type" value="Genomic_DNA"/>
</dbReference>
<evidence type="ECO:0000256" key="2">
    <source>
        <dbReference type="ARBA" id="ARBA00007471"/>
    </source>
</evidence>
<evidence type="ECO:0000313" key="6">
    <source>
        <dbReference type="EMBL" id="ERL90334.1"/>
    </source>
</evidence>
<feature type="domain" description="Myotubularin phosphatase" evidence="5">
    <location>
        <begin position="423"/>
        <end position="800"/>
    </location>
</feature>
<dbReference type="Proteomes" id="UP000030742">
    <property type="component" value="Unassembled WGS sequence"/>
</dbReference>
<dbReference type="GO" id="GO:0019903">
    <property type="term" value="F:protein phosphatase binding"/>
    <property type="evidence" value="ECO:0007669"/>
    <property type="project" value="TreeGrafter"/>
</dbReference>
<evidence type="ECO:0000259" key="5">
    <source>
        <dbReference type="PROSITE" id="PS51339"/>
    </source>
</evidence>
<evidence type="ECO:0000256" key="3">
    <source>
        <dbReference type="ARBA" id="ARBA00022596"/>
    </source>
</evidence>
<dbReference type="Pfam" id="PF21098">
    <property type="entry name" value="PH-GRAM_MTMR6-like"/>
    <property type="match status" value="1"/>
</dbReference>
<dbReference type="GO" id="GO:0005737">
    <property type="term" value="C:cytoplasm"/>
    <property type="evidence" value="ECO:0007669"/>
    <property type="project" value="TreeGrafter"/>
</dbReference>
<dbReference type="AlphaFoldDB" id="U4U8W6"/>